<reference evidence="8 9" key="1">
    <citation type="journal article" date="2019" name="Nat. Plants">
        <title>Genome sequencing of Musa balbisiana reveals subgenome evolution and function divergence in polyploid bananas.</title>
        <authorList>
            <person name="Yao X."/>
        </authorList>
    </citation>
    <scope>NUCLEOTIDE SEQUENCE [LARGE SCALE GENOMIC DNA]</scope>
    <source>
        <strain evidence="9">cv. DH-PKW</strain>
        <tissue evidence="8">Leaves</tissue>
    </source>
</reference>
<evidence type="ECO:0000256" key="5">
    <source>
        <dbReference type="ARBA" id="ARBA00023242"/>
    </source>
</evidence>
<accession>A0A4S8I4U2</accession>
<dbReference type="GO" id="GO:0005634">
    <property type="term" value="C:nucleus"/>
    <property type="evidence" value="ECO:0007669"/>
    <property type="project" value="UniProtKB-SubCell"/>
</dbReference>
<keyword evidence="9" id="KW-1185">Reference proteome</keyword>
<feature type="compositionally biased region" description="Low complexity" evidence="6">
    <location>
        <begin position="362"/>
        <end position="383"/>
    </location>
</feature>
<dbReference type="PROSITE" id="PS51294">
    <property type="entry name" value="HTH_MYB"/>
    <property type="match status" value="1"/>
</dbReference>
<keyword evidence="3" id="KW-0238">DNA-binding</keyword>
<evidence type="ECO:0000313" key="9">
    <source>
        <dbReference type="Proteomes" id="UP000317650"/>
    </source>
</evidence>
<feature type="domain" description="HTH myb-type" evidence="7">
    <location>
        <begin position="191"/>
        <end position="249"/>
    </location>
</feature>
<dbReference type="InterPro" id="IPR001005">
    <property type="entry name" value="SANT/Myb"/>
</dbReference>
<feature type="region of interest" description="Disordered" evidence="6">
    <location>
        <begin position="153"/>
        <end position="196"/>
    </location>
</feature>
<dbReference type="InterPro" id="IPR058673">
    <property type="entry name" value="HHO5-like_N"/>
</dbReference>
<evidence type="ECO:0000313" key="8">
    <source>
        <dbReference type="EMBL" id="THU42908.1"/>
    </source>
</evidence>
<evidence type="ECO:0000256" key="1">
    <source>
        <dbReference type="ARBA" id="ARBA00004123"/>
    </source>
</evidence>
<sequence>MDLLGRARRYHDYIRALEEERKKIEVFQRELPLCLQLVTQAIESVRHRAGEEEGVNEGPVLEEFIPLKPSPTSTLSEAEKGETRKSAAAIGWDRKPEWLRSVQLWNQEPDTDLKVEPPKKPIAVSLKKIGGAFQPFDREKHVAPPAVVAVAPPASSTAGGGDGKGGGGGCADGSRSGGRDKEKEGQSQPHRKARRCWSPELHRRFLHALQQLGGSHVATPKQIRELMKVDGLTNDEVKSHLQVNYKNLYHFLLDCKYRLHTRRPTPTVQSSSSSTSSPPATQFVLVGGILVSPPDYAAAAPGNGACAPPDSIYAPLASVPSDSKLRNQQLHQQSRRSIARPSDTEDRSGGEDDNSMRDDGDATNTASPTTSATSQTTTASPLF</sequence>
<dbReference type="PANTHER" id="PTHR31003">
    <property type="entry name" value="MYB FAMILY TRANSCRIPTION FACTOR"/>
    <property type="match status" value="1"/>
</dbReference>
<dbReference type="Gene3D" id="1.10.10.60">
    <property type="entry name" value="Homeodomain-like"/>
    <property type="match status" value="1"/>
</dbReference>
<feature type="region of interest" description="Disordered" evidence="6">
    <location>
        <begin position="323"/>
        <end position="383"/>
    </location>
</feature>
<evidence type="ECO:0000259" key="7">
    <source>
        <dbReference type="PROSITE" id="PS51294"/>
    </source>
</evidence>
<evidence type="ECO:0000256" key="3">
    <source>
        <dbReference type="ARBA" id="ARBA00023125"/>
    </source>
</evidence>
<dbReference type="SUPFAM" id="SSF46689">
    <property type="entry name" value="Homeodomain-like"/>
    <property type="match status" value="1"/>
</dbReference>
<name>A0A4S8I4U2_MUSBA</name>
<evidence type="ECO:0000256" key="4">
    <source>
        <dbReference type="ARBA" id="ARBA00023163"/>
    </source>
</evidence>
<dbReference type="NCBIfam" id="TIGR01557">
    <property type="entry name" value="myb_SHAQKYF"/>
    <property type="match status" value="1"/>
</dbReference>
<organism evidence="8 9">
    <name type="scientific">Musa balbisiana</name>
    <name type="common">Banana</name>
    <dbReference type="NCBI Taxonomy" id="52838"/>
    <lineage>
        <taxon>Eukaryota</taxon>
        <taxon>Viridiplantae</taxon>
        <taxon>Streptophyta</taxon>
        <taxon>Embryophyta</taxon>
        <taxon>Tracheophyta</taxon>
        <taxon>Spermatophyta</taxon>
        <taxon>Magnoliopsida</taxon>
        <taxon>Liliopsida</taxon>
        <taxon>Zingiberales</taxon>
        <taxon>Musaceae</taxon>
        <taxon>Musa</taxon>
    </lineage>
</organism>
<keyword evidence="5" id="KW-0539">Nucleus</keyword>
<dbReference type="EMBL" id="PYDT01000262">
    <property type="protein sequence ID" value="THU42908.1"/>
    <property type="molecule type" value="Genomic_DNA"/>
</dbReference>
<dbReference type="InterPro" id="IPR017930">
    <property type="entry name" value="Myb_dom"/>
</dbReference>
<dbReference type="InterPro" id="IPR044787">
    <property type="entry name" value="HHO5-like"/>
</dbReference>
<feature type="compositionally biased region" description="Gly residues" evidence="6">
    <location>
        <begin position="158"/>
        <end position="171"/>
    </location>
</feature>
<keyword evidence="4" id="KW-0804">Transcription</keyword>
<evidence type="ECO:0000256" key="6">
    <source>
        <dbReference type="SAM" id="MobiDB-lite"/>
    </source>
</evidence>
<protein>
    <recommendedName>
        <fullName evidence="7">HTH myb-type domain-containing protein</fullName>
    </recommendedName>
</protein>
<dbReference type="InterPro" id="IPR006447">
    <property type="entry name" value="Myb_dom_plants"/>
</dbReference>
<keyword evidence="2" id="KW-0805">Transcription regulation</keyword>
<proteinExistence type="predicted"/>
<comment type="caution">
    <text evidence="8">The sequence shown here is derived from an EMBL/GenBank/DDBJ whole genome shotgun (WGS) entry which is preliminary data.</text>
</comment>
<feature type="region of interest" description="Disordered" evidence="6">
    <location>
        <begin position="64"/>
        <end position="87"/>
    </location>
</feature>
<dbReference type="AlphaFoldDB" id="A0A4S8I4U2"/>
<comment type="subcellular location">
    <subcellularLocation>
        <location evidence="1">Nucleus</location>
    </subcellularLocation>
</comment>
<dbReference type="GO" id="GO:0003700">
    <property type="term" value="F:DNA-binding transcription factor activity"/>
    <property type="evidence" value="ECO:0007669"/>
    <property type="project" value="InterPro"/>
</dbReference>
<feature type="compositionally biased region" description="Basic and acidic residues" evidence="6">
    <location>
        <begin position="342"/>
        <end position="360"/>
    </location>
</feature>
<dbReference type="Pfam" id="PF00249">
    <property type="entry name" value="Myb_DNA-binding"/>
    <property type="match status" value="1"/>
</dbReference>
<dbReference type="GO" id="GO:0003677">
    <property type="term" value="F:DNA binding"/>
    <property type="evidence" value="ECO:0007669"/>
    <property type="project" value="UniProtKB-KW"/>
</dbReference>
<dbReference type="PANTHER" id="PTHR31003:SF16">
    <property type="entry name" value="TRANSCRIPTION FACTOR HHO2"/>
    <property type="match status" value="1"/>
</dbReference>
<dbReference type="Pfam" id="PF26575">
    <property type="entry name" value="HHO5_N"/>
    <property type="match status" value="1"/>
</dbReference>
<dbReference type="Proteomes" id="UP000317650">
    <property type="component" value="Unassembled WGS sequence"/>
</dbReference>
<dbReference type="InterPro" id="IPR009057">
    <property type="entry name" value="Homeodomain-like_sf"/>
</dbReference>
<evidence type="ECO:0000256" key="2">
    <source>
        <dbReference type="ARBA" id="ARBA00023015"/>
    </source>
</evidence>
<gene>
    <name evidence="8" type="ORF">C4D60_Mb00t05830</name>
</gene>